<dbReference type="SMART" id="SM01134">
    <property type="entry name" value="DeoRC"/>
    <property type="match status" value="1"/>
</dbReference>
<keyword evidence="2" id="KW-0804">Transcription</keyword>
<dbReference type="STRING" id="44252.DJ90_1391"/>
<dbReference type="EMBL" id="JMQA01000047">
    <property type="protein sequence ID" value="KFM94572.1"/>
    <property type="molecule type" value="Genomic_DNA"/>
</dbReference>
<dbReference type="SMART" id="SM00420">
    <property type="entry name" value="HTH_DEOR"/>
    <property type="match status" value="1"/>
</dbReference>
<dbReference type="EMBL" id="WNZZ01000001">
    <property type="protein sequence ID" value="MUG21136.1"/>
    <property type="molecule type" value="Genomic_DNA"/>
</dbReference>
<accession>A0A090Y9V6</accession>
<protein>
    <submittedName>
        <fullName evidence="5">DeoR family transcriptional regulator</fullName>
    </submittedName>
</protein>
<evidence type="ECO:0000313" key="5">
    <source>
        <dbReference type="EMBL" id="MUG21136.1"/>
    </source>
</evidence>
<reference evidence="4 6" key="1">
    <citation type="submission" date="2014-04" db="EMBL/GenBank/DDBJ databases">
        <authorList>
            <person name="Bishop-Lilly K.A."/>
            <person name="Broomall S.M."/>
            <person name="Chain P.S."/>
            <person name="Chertkov O."/>
            <person name="Coyne S.R."/>
            <person name="Daligault H.E."/>
            <person name="Davenport K.W."/>
            <person name="Erkkila T."/>
            <person name="Frey K.G."/>
            <person name="Gibbons H.S."/>
            <person name="Gu W."/>
            <person name="Jaissle J."/>
            <person name="Johnson S.L."/>
            <person name="Koroleva G.I."/>
            <person name="Ladner J.T."/>
            <person name="Lo C.-C."/>
            <person name="Minogue T.D."/>
            <person name="Munk C."/>
            <person name="Palacios G.F."/>
            <person name="Redden C.L."/>
            <person name="Rosenzweig C.N."/>
            <person name="Scholz M.B."/>
            <person name="Teshima H."/>
            <person name="Xu Y."/>
        </authorList>
    </citation>
    <scope>NUCLEOTIDE SEQUENCE [LARGE SCALE GENOMIC DNA]</scope>
    <source>
        <strain evidence="4 6">8244</strain>
    </source>
</reference>
<dbReference type="Gene3D" id="1.10.10.10">
    <property type="entry name" value="Winged helix-like DNA-binding domain superfamily/Winged helix DNA-binding domain"/>
    <property type="match status" value="1"/>
</dbReference>
<proteinExistence type="predicted"/>
<dbReference type="PRINTS" id="PR00037">
    <property type="entry name" value="HTHLACR"/>
</dbReference>
<dbReference type="InterPro" id="IPR014036">
    <property type="entry name" value="DeoR-like_C"/>
</dbReference>
<evidence type="ECO:0000313" key="6">
    <source>
        <dbReference type="Proteomes" id="UP000029278"/>
    </source>
</evidence>
<feature type="domain" description="HTH deoR-type" evidence="3">
    <location>
        <begin position="6"/>
        <end position="61"/>
    </location>
</feature>
<dbReference type="AlphaFoldDB" id="A0A090Y9V6"/>
<dbReference type="GO" id="GO:0003700">
    <property type="term" value="F:DNA-binding transcription factor activity"/>
    <property type="evidence" value="ECO:0007669"/>
    <property type="project" value="InterPro"/>
</dbReference>
<organism evidence="4 6">
    <name type="scientific">Paenibacillus macerans</name>
    <name type="common">Bacillus macerans</name>
    <dbReference type="NCBI Taxonomy" id="44252"/>
    <lineage>
        <taxon>Bacteria</taxon>
        <taxon>Bacillati</taxon>
        <taxon>Bacillota</taxon>
        <taxon>Bacilli</taxon>
        <taxon>Bacillales</taxon>
        <taxon>Paenibacillaceae</taxon>
        <taxon>Paenibacillus</taxon>
    </lineage>
</organism>
<dbReference type="PROSITE" id="PS51000">
    <property type="entry name" value="HTH_DEOR_2"/>
    <property type="match status" value="1"/>
</dbReference>
<dbReference type="Proteomes" id="UP000029278">
    <property type="component" value="Unassembled WGS sequence"/>
</dbReference>
<evidence type="ECO:0000256" key="2">
    <source>
        <dbReference type="ARBA" id="ARBA00023163"/>
    </source>
</evidence>
<name>A0A090Y9V6_PAEMA</name>
<dbReference type="InterPro" id="IPR036390">
    <property type="entry name" value="WH_DNA-bd_sf"/>
</dbReference>
<reference evidence="5 7" key="2">
    <citation type="submission" date="2019-11" db="EMBL/GenBank/DDBJ databases">
        <title>Draft genome sequences of five Paenibacillus species of dairy origin.</title>
        <authorList>
            <person name="Olajide A.M."/>
            <person name="Chen S."/>
            <person name="Lapointe G."/>
        </authorList>
    </citation>
    <scope>NUCLEOTIDE SEQUENCE [LARGE SCALE GENOMIC DNA]</scope>
    <source>
        <strain evidence="5 7">3CT49</strain>
    </source>
</reference>
<dbReference type="InterPro" id="IPR036388">
    <property type="entry name" value="WH-like_DNA-bd_sf"/>
</dbReference>
<keyword evidence="1" id="KW-0805">Transcription regulation</keyword>
<dbReference type="InterPro" id="IPR001034">
    <property type="entry name" value="DeoR_HTH"/>
</dbReference>
<dbReference type="InterPro" id="IPR037171">
    <property type="entry name" value="NagB/RpiA_transferase-like"/>
</dbReference>
<comment type="caution">
    <text evidence="4">The sequence shown here is derived from an EMBL/GenBank/DDBJ whole genome shotgun (WGS) entry which is preliminary data.</text>
</comment>
<dbReference type="RefSeq" id="WP_036618755.1">
    <property type="nucleotide sequence ID" value="NZ_BGML01000004.1"/>
</dbReference>
<dbReference type="Gene3D" id="3.40.50.1360">
    <property type="match status" value="1"/>
</dbReference>
<dbReference type="InterPro" id="IPR050313">
    <property type="entry name" value="Carb_Metab_HTH_regulators"/>
</dbReference>
<dbReference type="SUPFAM" id="SSF46785">
    <property type="entry name" value="Winged helix' DNA-binding domain"/>
    <property type="match status" value="1"/>
</dbReference>
<dbReference type="PATRIC" id="fig|44252.3.peg.5672"/>
<sequence length="266" mass="28978">MQYSKGELRRAKTLELIKAHGKISLQEIIEAVGCSEATARRDLDVLEKAGGIIRTSGGAIYEGALTPSAAELPFAAKRDFKRQDKERIAEAAAALVQEGDIICLTGGTTTFFIAKALKKHRNITIVTNAVNIAFDLADAEGIQVVVIGGVMRAKSYELSGPLAENVIDKINITKMFLGVDGVSLNHGFTMHSELEARIAQLMMERSSEVYAVFDQSKLEKSALFTITPLNQVTGVITNKQPEGWFEQACREQQIAVYTPLDHTAPI</sequence>
<dbReference type="PANTHER" id="PTHR30363">
    <property type="entry name" value="HTH-TYPE TRANSCRIPTIONAL REGULATOR SRLR-RELATED"/>
    <property type="match status" value="1"/>
</dbReference>
<dbReference type="SUPFAM" id="SSF100950">
    <property type="entry name" value="NagB/RpiA/CoA transferase-like"/>
    <property type="match status" value="1"/>
</dbReference>
<evidence type="ECO:0000313" key="7">
    <source>
        <dbReference type="Proteomes" id="UP000442469"/>
    </source>
</evidence>
<gene>
    <name evidence="4" type="ORF">DJ90_1391</name>
    <name evidence="5" type="ORF">GNQ08_01640</name>
</gene>
<dbReference type="GeneID" id="77010763"/>
<keyword evidence="6" id="KW-1185">Reference proteome</keyword>
<evidence type="ECO:0000313" key="4">
    <source>
        <dbReference type="EMBL" id="KFM94572.1"/>
    </source>
</evidence>
<evidence type="ECO:0000259" key="3">
    <source>
        <dbReference type="PROSITE" id="PS51000"/>
    </source>
</evidence>
<dbReference type="Pfam" id="PF00455">
    <property type="entry name" value="DeoRC"/>
    <property type="match status" value="1"/>
</dbReference>
<evidence type="ECO:0000256" key="1">
    <source>
        <dbReference type="ARBA" id="ARBA00023015"/>
    </source>
</evidence>
<dbReference type="HOGENOM" id="CLU_060699_0_1_9"/>
<dbReference type="Pfam" id="PF08220">
    <property type="entry name" value="HTH_DeoR"/>
    <property type="match status" value="1"/>
</dbReference>
<dbReference type="Proteomes" id="UP000442469">
    <property type="component" value="Unassembled WGS sequence"/>
</dbReference>
<dbReference type="OrthoDB" id="9797223at2"/>
<dbReference type="PANTHER" id="PTHR30363:SF44">
    <property type="entry name" value="AGA OPERON TRANSCRIPTIONAL REPRESSOR-RELATED"/>
    <property type="match status" value="1"/>
</dbReference>